<dbReference type="RefSeq" id="WP_066639745.1">
    <property type="nucleotide sequence ID" value="NZ_CP014989.1"/>
</dbReference>
<dbReference type="PATRIC" id="fig|1758689.4.peg.2133"/>
<name>A0A1B1NDC7_9MICO</name>
<dbReference type="PANTHER" id="PTHR48079:SF6">
    <property type="entry name" value="NAD(P)-BINDING DOMAIN-CONTAINING PROTEIN-RELATED"/>
    <property type="match status" value="1"/>
</dbReference>
<dbReference type="EMBL" id="CP014989">
    <property type="protein sequence ID" value="ANS79448.1"/>
    <property type="molecule type" value="Genomic_DNA"/>
</dbReference>
<keyword evidence="4" id="KW-1185">Reference proteome</keyword>
<feature type="domain" description="NAD-dependent epimerase/dehydratase" evidence="2">
    <location>
        <begin position="84"/>
        <end position="216"/>
    </location>
</feature>
<protein>
    <submittedName>
        <fullName evidence="3">Putative reductase</fullName>
    </submittedName>
</protein>
<gene>
    <name evidence="3" type="ORF">SGUI_2052</name>
</gene>
<dbReference type="InterPro" id="IPR036291">
    <property type="entry name" value="NAD(P)-bd_dom_sf"/>
</dbReference>
<dbReference type="STRING" id="1758689.SGUI_2052"/>
<organism evidence="3 4">
    <name type="scientific">Serinicoccus hydrothermalis</name>
    <dbReference type="NCBI Taxonomy" id="1758689"/>
    <lineage>
        <taxon>Bacteria</taxon>
        <taxon>Bacillati</taxon>
        <taxon>Actinomycetota</taxon>
        <taxon>Actinomycetes</taxon>
        <taxon>Micrococcales</taxon>
        <taxon>Ornithinimicrobiaceae</taxon>
        <taxon>Serinicoccus</taxon>
    </lineage>
</organism>
<reference evidence="3 4" key="1">
    <citation type="submission" date="2016-03" db="EMBL/GenBank/DDBJ databases">
        <title>Shallow-sea hydrothermal system.</title>
        <authorList>
            <person name="Tang K."/>
        </authorList>
    </citation>
    <scope>NUCLEOTIDE SEQUENCE [LARGE SCALE GENOMIC DNA]</scope>
    <source>
        <strain evidence="3 4">JLT9</strain>
    </source>
</reference>
<sequence length="328" mass="34662">MRLLLLGGTAFLGRAVATEAVARGHEVTCLARGSAPAPEGVTFVTANRDEPDAFAEVRDEEWDAVVDVARQPGQVRRAVAELTTPHWVFVSTANVYAPAPGLRPVETDPLLEPLAGDVMGSMEDYGPAKVACEQAVREGTAATGGTATLARAGLIGGPGDVSGRLGYWPWRFAHPSGPDVIVPDDPDFPVAVVDVRDLAGWLVDAAEQRLDGAYNVTGEVVALADVLAAAAQAAGADVPMRPVSLATLAELGVAPWMGPRSLPLWIDDPDLREFAALDISRALATGLRLRPLAETLADTLAWEETRESPRAAGLTDEEEQEVRAALRR</sequence>
<dbReference type="Gene3D" id="3.40.50.720">
    <property type="entry name" value="NAD(P)-binding Rossmann-like Domain"/>
    <property type="match status" value="1"/>
</dbReference>
<dbReference type="Proteomes" id="UP000092482">
    <property type="component" value="Chromosome"/>
</dbReference>
<feature type="region of interest" description="Disordered" evidence="1">
    <location>
        <begin position="306"/>
        <end position="328"/>
    </location>
</feature>
<dbReference type="GO" id="GO:0004029">
    <property type="term" value="F:aldehyde dehydrogenase (NAD+) activity"/>
    <property type="evidence" value="ECO:0007669"/>
    <property type="project" value="TreeGrafter"/>
</dbReference>
<feature type="domain" description="NAD-dependent epimerase/dehydratase" evidence="2">
    <location>
        <begin position="4"/>
        <end position="78"/>
    </location>
</feature>
<dbReference type="Pfam" id="PF01370">
    <property type="entry name" value="Epimerase"/>
    <property type="match status" value="2"/>
</dbReference>
<proteinExistence type="predicted"/>
<dbReference type="PANTHER" id="PTHR48079">
    <property type="entry name" value="PROTEIN YEEZ"/>
    <property type="match status" value="1"/>
</dbReference>
<dbReference type="InterPro" id="IPR001509">
    <property type="entry name" value="Epimerase_deHydtase"/>
</dbReference>
<evidence type="ECO:0000259" key="2">
    <source>
        <dbReference type="Pfam" id="PF01370"/>
    </source>
</evidence>
<dbReference type="GO" id="GO:0005737">
    <property type="term" value="C:cytoplasm"/>
    <property type="evidence" value="ECO:0007669"/>
    <property type="project" value="TreeGrafter"/>
</dbReference>
<dbReference type="OrthoDB" id="7941246at2"/>
<evidence type="ECO:0000313" key="4">
    <source>
        <dbReference type="Proteomes" id="UP000092482"/>
    </source>
</evidence>
<dbReference type="InterPro" id="IPR051783">
    <property type="entry name" value="NAD(P)-dependent_oxidoreduct"/>
</dbReference>
<dbReference type="SUPFAM" id="SSF51735">
    <property type="entry name" value="NAD(P)-binding Rossmann-fold domains"/>
    <property type="match status" value="1"/>
</dbReference>
<dbReference type="KEGG" id="serj:SGUI_2052"/>
<dbReference type="AlphaFoldDB" id="A0A1B1NDC7"/>
<evidence type="ECO:0000313" key="3">
    <source>
        <dbReference type="EMBL" id="ANS79448.1"/>
    </source>
</evidence>
<accession>A0A1B1NDC7</accession>
<evidence type="ECO:0000256" key="1">
    <source>
        <dbReference type="SAM" id="MobiDB-lite"/>
    </source>
</evidence>